<proteinExistence type="predicted"/>
<accession>A0A3S9UU80</accession>
<keyword evidence="3" id="KW-1185">Reference proteome</keyword>
<dbReference type="RefSeq" id="WP_126995870.1">
    <property type="nucleotide sequence ID" value="NZ_CP034346.1"/>
</dbReference>
<evidence type="ECO:0000313" key="3">
    <source>
        <dbReference type="Proteomes" id="UP000270678"/>
    </source>
</evidence>
<dbReference type="Proteomes" id="UP000270678">
    <property type="component" value="Chromosome"/>
</dbReference>
<organism evidence="2 3">
    <name type="scientific">Paenibacillus lutimineralis</name>
    <dbReference type="NCBI Taxonomy" id="2707005"/>
    <lineage>
        <taxon>Bacteria</taxon>
        <taxon>Bacillati</taxon>
        <taxon>Bacillota</taxon>
        <taxon>Bacilli</taxon>
        <taxon>Bacillales</taxon>
        <taxon>Paenibacillaceae</taxon>
        <taxon>Paenibacillus</taxon>
    </lineage>
</organism>
<feature type="domain" description="YdhG-like" evidence="1">
    <location>
        <begin position="23"/>
        <end position="114"/>
    </location>
</feature>
<protein>
    <recommendedName>
        <fullName evidence="1">YdhG-like domain-containing protein</fullName>
    </recommendedName>
</protein>
<gene>
    <name evidence="2" type="ORF">EI981_04715</name>
</gene>
<dbReference type="InterPro" id="IPR014922">
    <property type="entry name" value="YdhG-like"/>
</dbReference>
<dbReference type="Gene3D" id="3.90.1150.200">
    <property type="match status" value="1"/>
</dbReference>
<dbReference type="KEGG" id="plut:EI981_04715"/>
<dbReference type="SUPFAM" id="SSF159888">
    <property type="entry name" value="YdhG-like"/>
    <property type="match status" value="1"/>
</dbReference>
<dbReference type="AlphaFoldDB" id="A0A3S9UU80"/>
<evidence type="ECO:0000259" key="1">
    <source>
        <dbReference type="Pfam" id="PF08818"/>
    </source>
</evidence>
<sequence length="129" mass="14632">MDISKVTYESIDHYISTFPPDIQEILEAIRQVIREAAPDAVEKISYQMPTFAQQGNVVHFAAFKNHIGFYPAPSGIDEFEQELAPYKAGKGTIQFPFGQPIPYDLITKIVKFRVSENIAKAERKAKQKK</sequence>
<dbReference type="EMBL" id="CP034346">
    <property type="protein sequence ID" value="AZS13821.1"/>
    <property type="molecule type" value="Genomic_DNA"/>
</dbReference>
<reference evidence="3" key="1">
    <citation type="submission" date="2018-12" db="EMBL/GenBank/DDBJ databases">
        <title>Complete genome sequence of Paenibacillus sp. MBLB1234.</title>
        <authorList>
            <person name="Nam Y.-D."/>
            <person name="Kang J."/>
            <person name="Chung W.-H."/>
            <person name="Park Y.S."/>
        </authorList>
    </citation>
    <scope>NUCLEOTIDE SEQUENCE [LARGE SCALE GENOMIC DNA]</scope>
    <source>
        <strain evidence="3">MBLB1234</strain>
    </source>
</reference>
<dbReference type="OrthoDB" id="115213at2"/>
<evidence type="ECO:0000313" key="2">
    <source>
        <dbReference type="EMBL" id="AZS13821.1"/>
    </source>
</evidence>
<name>A0A3S9UU80_9BACL</name>
<dbReference type="Pfam" id="PF08818">
    <property type="entry name" value="DUF1801"/>
    <property type="match status" value="1"/>
</dbReference>